<name>S7QPM3_GLOTA</name>
<accession>S7QPM3</accession>
<dbReference type="Pfam" id="PF12770">
    <property type="entry name" value="CHAT"/>
    <property type="match status" value="1"/>
</dbReference>
<dbReference type="OMA" id="HRWIPFI"/>
<keyword evidence="3" id="KW-1185">Reference proteome</keyword>
<dbReference type="Proteomes" id="UP000030669">
    <property type="component" value="Unassembled WGS sequence"/>
</dbReference>
<feature type="non-terminal residue" evidence="2">
    <location>
        <position position="1"/>
    </location>
</feature>
<organism evidence="2 3">
    <name type="scientific">Gloeophyllum trabeum (strain ATCC 11539 / FP-39264 / Madison 617)</name>
    <name type="common">Brown rot fungus</name>
    <dbReference type="NCBI Taxonomy" id="670483"/>
    <lineage>
        <taxon>Eukaryota</taxon>
        <taxon>Fungi</taxon>
        <taxon>Dikarya</taxon>
        <taxon>Basidiomycota</taxon>
        <taxon>Agaricomycotina</taxon>
        <taxon>Agaricomycetes</taxon>
        <taxon>Gloeophyllales</taxon>
        <taxon>Gloeophyllaceae</taxon>
        <taxon>Gloeophyllum</taxon>
    </lineage>
</organism>
<reference evidence="2 3" key="1">
    <citation type="journal article" date="2012" name="Science">
        <title>The Paleozoic origin of enzymatic lignin decomposition reconstructed from 31 fungal genomes.</title>
        <authorList>
            <person name="Floudas D."/>
            <person name="Binder M."/>
            <person name="Riley R."/>
            <person name="Barry K."/>
            <person name="Blanchette R.A."/>
            <person name="Henrissat B."/>
            <person name="Martinez A.T."/>
            <person name="Otillar R."/>
            <person name="Spatafora J.W."/>
            <person name="Yadav J.S."/>
            <person name="Aerts A."/>
            <person name="Benoit I."/>
            <person name="Boyd A."/>
            <person name="Carlson A."/>
            <person name="Copeland A."/>
            <person name="Coutinho P.M."/>
            <person name="de Vries R.P."/>
            <person name="Ferreira P."/>
            <person name="Findley K."/>
            <person name="Foster B."/>
            <person name="Gaskell J."/>
            <person name="Glotzer D."/>
            <person name="Gorecki P."/>
            <person name="Heitman J."/>
            <person name="Hesse C."/>
            <person name="Hori C."/>
            <person name="Igarashi K."/>
            <person name="Jurgens J.A."/>
            <person name="Kallen N."/>
            <person name="Kersten P."/>
            <person name="Kohler A."/>
            <person name="Kuees U."/>
            <person name="Kumar T.K.A."/>
            <person name="Kuo A."/>
            <person name="LaButti K."/>
            <person name="Larrondo L.F."/>
            <person name="Lindquist E."/>
            <person name="Ling A."/>
            <person name="Lombard V."/>
            <person name="Lucas S."/>
            <person name="Lundell T."/>
            <person name="Martin R."/>
            <person name="McLaughlin D.J."/>
            <person name="Morgenstern I."/>
            <person name="Morin E."/>
            <person name="Murat C."/>
            <person name="Nagy L.G."/>
            <person name="Nolan M."/>
            <person name="Ohm R.A."/>
            <person name="Patyshakuliyeva A."/>
            <person name="Rokas A."/>
            <person name="Ruiz-Duenas F.J."/>
            <person name="Sabat G."/>
            <person name="Salamov A."/>
            <person name="Samejima M."/>
            <person name="Schmutz J."/>
            <person name="Slot J.C."/>
            <person name="St John F."/>
            <person name="Stenlid J."/>
            <person name="Sun H."/>
            <person name="Sun S."/>
            <person name="Syed K."/>
            <person name="Tsang A."/>
            <person name="Wiebenga A."/>
            <person name="Young D."/>
            <person name="Pisabarro A."/>
            <person name="Eastwood D.C."/>
            <person name="Martin F."/>
            <person name="Cullen D."/>
            <person name="Grigoriev I.V."/>
            <person name="Hibbett D.S."/>
        </authorList>
    </citation>
    <scope>NUCLEOTIDE SEQUENCE [LARGE SCALE GENOMIC DNA]</scope>
    <source>
        <strain evidence="2 3">ATCC 11539</strain>
    </source>
</reference>
<dbReference type="OrthoDB" id="9991317at2759"/>
<sequence length="219" mass="23828">SDCLSDRFIVSYTPTLTAPLEARRPRPWKSEHVKILAVGQASEGAEFLEGVEQELARIKSVSPPGALRVISGRKATQEAVLDRLGQAKSLHVASHGIQDPRQPLDSGLLLADGRLKLSTLIRQRLDHGEMAFLSACKTGMGDQTLAGESIHLAAGFLHAGVSSVVAMMWVISDRDGPVVAERIYKYMFLEGGQKQHHESAYALDEAVRFLRESGASCVR</sequence>
<proteinExistence type="predicted"/>
<dbReference type="GeneID" id="19305290"/>
<dbReference type="EMBL" id="KB469296">
    <property type="protein sequence ID" value="EPQ61337.1"/>
    <property type="molecule type" value="Genomic_DNA"/>
</dbReference>
<dbReference type="AlphaFoldDB" id="S7QPM3"/>
<dbReference type="KEGG" id="gtr:GLOTRDRAFT_29788"/>
<dbReference type="STRING" id="670483.S7QPM3"/>
<protein>
    <recommendedName>
        <fullName evidence="1">CHAT domain-containing protein</fullName>
    </recommendedName>
</protein>
<dbReference type="HOGENOM" id="CLU_001305_1_0_1"/>
<dbReference type="InterPro" id="IPR024983">
    <property type="entry name" value="CHAT_dom"/>
</dbReference>
<evidence type="ECO:0000313" key="2">
    <source>
        <dbReference type="EMBL" id="EPQ61337.1"/>
    </source>
</evidence>
<dbReference type="RefSeq" id="XP_007860152.1">
    <property type="nucleotide sequence ID" value="XM_007861961.1"/>
</dbReference>
<feature type="domain" description="CHAT" evidence="1">
    <location>
        <begin position="4"/>
        <end position="209"/>
    </location>
</feature>
<evidence type="ECO:0000313" key="3">
    <source>
        <dbReference type="Proteomes" id="UP000030669"/>
    </source>
</evidence>
<dbReference type="eggNOG" id="KOG4626">
    <property type="taxonomic scope" value="Eukaryota"/>
</dbReference>
<evidence type="ECO:0000259" key="1">
    <source>
        <dbReference type="Pfam" id="PF12770"/>
    </source>
</evidence>
<gene>
    <name evidence="2" type="ORF">GLOTRDRAFT_29788</name>
</gene>